<dbReference type="InterPro" id="IPR025948">
    <property type="entry name" value="HTH-like_dom"/>
</dbReference>
<gene>
    <name evidence="3" type="ORF">GCM10022223_47360</name>
</gene>
<sequence length="155" mass="17320">MIIAYIDEHKDRFGIEPICRLLSQHGIQIAPSTYHARRTEPVIEAELGGAYAVNTLLDLHRANRGVHGSRTGWHALRRAGHVVGRDQVARLMRIAGVEGIRRGKHHTITTQGTRKRPETQISSTGSGMRPRPRISGGSRISFMYGRWPGSFTYLS</sequence>
<proteinExistence type="predicted"/>
<organism evidence="3 4">
    <name type="scientific">Kineosporia mesophila</name>
    <dbReference type="NCBI Taxonomy" id="566012"/>
    <lineage>
        <taxon>Bacteria</taxon>
        <taxon>Bacillati</taxon>
        <taxon>Actinomycetota</taxon>
        <taxon>Actinomycetes</taxon>
        <taxon>Kineosporiales</taxon>
        <taxon>Kineosporiaceae</taxon>
        <taxon>Kineosporia</taxon>
    </lineage>
</organism>
<feature type="region of interest" description="Disordered" evidence="1">
    <location>
        <begin position="107"/>
        <end position="135"/>
    </location>
</feature>
<evidence type="ECO:0000313" key="4">
    <source>
        <dbReference type="Proteomes" id="UP001501074"/>
    </source>
</evidence>
<dbReference type="Proteomes" id="UP001501074">
    <property type="component" value="Unassembled WGS sequence"/>
</dbReference>
<comment type="caution">
    <text evidence="3">The sequence shown here is derived from an EMBL/GenBank/DDBJ whole genome shotgun (WGS) entry which is preliminary data.</text>
</comment>
<evidence type="ECO:0000313" key="3">
    <source>
        <dbReference type="EMBL" id="GAA3624803.1"/>
    </source>
</evidence>
<dbReference type="Pfam" id="PF13276">
    <property type="entry name" value="HTH_21"/>
    <property type="match status" value="1"/>
</dbReference>
<evidence type="ECO:0000259" key="2">
    <source>
        <dbReference type="Pfam" id="PF13276"/>
    </source>
</evidence>
<feature type="domain" description="HTH-like" evidence="2">
    <location>
        <begin position="58"/>
        <end position="105"/>
    </location>
</feature>
<accession>A0ABP7A4H4</accession>
<dbReference type="EMBL" id="BAAAZO010000009">
    <property type="protein sequence ID" value="GAA3624803.1"/>
    <property type="molecule type" value="Genomic_DNA"/>
</dbReference>
<keyword evidence="4" id="KW-1185">Reference proteome</keyword>
<evidence type="ECO:0000256" key="1">
    <source>
        <dbReference type="SAM" id="MobiDB-lite"/>
    </source>
</evidence>
<name>A0ABP7A4H4_9ACTN</name>
<protein>
    <recommendedName>
        <fullName evidence="2">HTH-like domain-containing protein</fullName>
    </recommendedName>
</protein>
<reference evidence="4" key="1">
    <citation type="journal article" date="2019" name="Int. J. Syst. Evol. Microbiol.">
        <title>The Global Catalogue of Microorganisms (GCM) 10K type strain sequencing project: providing services to taxonomists for standard genome sequencing and annotation.</title>
        <authorList>
            <consortium name="The Broad Institute Genomics Platform"/>
            <consortium name="The Broad Institute Genome Sequencing Center for Infectious Disease"/>
            <person name="Wu L."/>
            <person name="Ma J."/>
        </authorList>
    </citation>
    <scope>NUCLEOTIDE SEQUENCE [LARGE SCALE GENOMIC DNA]</scope>
    <source>
        <strain evidence="4">JCM 16902</strain>
    </source>
</reference>